<accession>A0A7W5ZLV2</accession>
<dbReference type="RefSeq" id="WP_183976033.1">
    <property type="nucleotide sequence ID" value="NZ_JACIBY010000007.1"/>
</dbReference>
<comment type="caution">
    <text evidence="1">The sequence shown here is derived from an EMBL/GenBank/DDBJ whole genome shotgun (WGS) entry which is preliminary data.</text>
</comment>
<protein>
    <submittedName>
        <fullName evidence="1">Uncharacterized protein</fullName>
    </submittedName>
</protein>
<dbReference type="EMBL" id="JACIBY010000007">
    <property type="protein sequence ID" value="MBB3839615.1"/>
    <property type="molecule type" value="Genomic_DNA"/>
</dbReference>
<dbReference type="AlphaFoldDB" id="A0A7W5ZLV2"/>
<gene>
    <name evidence="1" type="ORF">FHS57_003624</name>
</gene>
<evidence type="ECO:0000313" key="1">
    <source>
        <dbReference type="EMBL" id="MBB3839615.1"/>
    </source>
</evidence>
<evidence type="ECO:0000313" key="2">
    <source>
        <dbReference type="Proteomes" id="UP000541352"/>
    </source>
</evidence>
<name>A0A7W5ZLV2_9BACT</name>
<dbReference type="Proteomes" id="UP000541352">
    <property type="component" value="Unassembled WGS sequence"/>
</dbReference>
<sequence>MKNRSFSLIVYLLALTAAMYNCKKGDPLEPDADLVEELTSIKLDTVSLTKPAAVTSTPATVTPSAQATAVAGGVASIASTGTVPATVTTAANEVKAAISTAEVTKLATIPASTISAVAGGGALPADLKSILDKASADPKLKAYLPTFTLPTVNGKAIPARTGGVEGIAHTDGIDGITASPECIKKGEDAFQTKKSELDKAKTDELARVQNAYNAATSTLTAQETTCKSSLPNKYAAIRTAAQAAYDAAKKDLDAAKTVLGEETFTLLDALNSLALLGNLSTVNTLESADSKACTELVAALKAAADAAKKTNDAAVEANYQKALKEANDAKAAVVESCHNQG</sequence>
<organism evidence="1 2">
    <name type="scientific">Runella defluvii</name>
    <dbReference type="NCBI Taxonomy" id="370973"/>
    <lineage>
        <taxon>Bacteria</taxon>
        <taxon>Pseudomonadati</taxon>
        <taxon>Bacteroidota</taxon>
        <taxon>Cytophagia</taxon>
        <taxon>Cytophagales</taxon>
        <taxon>Spirosomataceae</taxon>
        <taxon>Runella</taxon>
    </lineage>
</organism>
<keyword evidence="2" id="KW-1185">Reference proteome</keyword>
<reference evidence="1 2" key="1">
    <citation type="submission" date="2020-08" db="EMBL/GenBank/DDBJ databases">
        <title>Genomic Encyclopedia of Type Strains, Phase IV (KMG-IV): sequencing the most valuable type-strain genomes for metagenomic binning, comparative biology and taxonomic classification.</title>
        <authorList>
            <person name="Goeker M."/>
        </authorList>
    </citation>
    <scope>NUCLEOTIDE SEQUENCE [LARGE SCALE GENOMIC DNA]</scope>
    <source>
        <strain evidence="1 2">DSM 17976</strain>
    </source>
</reference>
<proteinExistence type="predicted"/>